<dbReference type="PANTHER" id="PTHR33371:SF18">
    <property type="entry name" value="MCE-FAMILY PROTEIN MCE3C"/>
    <property type="match status" value="1"/>
</dbReference>
<feature type="domain" description="Mce/MlaD" evidence="3">
    <location>
        <begin position="43"/>
        <end position="117"/>
    </location>
</feature>
<dbReference type="PANTHER" id="PTHR33371">
    <property type="entry name" value="INTERMEMBRANE PHOSPHOLIPID TRANSPORT SYSTEM BINDING PROTEIN MLAD-RELATED"/>
    <property type="match status" value="1"/>
</dbReference>
<feature type="compositionally biased region" description="Pro residues" evidence="1">
    <location>
        <begin position="349"/>
        <end position="361"/>
    </location>
</feature>
<evidence type="ECO:0000259" key="4">
    <source>
        <dbReference type="Pfam" id="PF11887"/>
    </source>
</evidence>
<dbReference type="AlphaFoldDB" id="A0A7I9XJQ0"/>
<keyword evidence="6" id="KW-1185">Reference proteome</keyword>
<dbReference type="GO" id="GO:0005576">
    <property type="term" value="C:extracellular region"/>
    <property type="evidence" value="ECO:0007669"/>
    <property type="project" value="TreeGrafter"/>
</dbReference>
<feature type="region of interest" description="Disordered" evidence="1">
    <location>
        <begin position="340"/>
        <end position="449"/>
    </location>
</feature>
<dbReference type="PRINTS" id="PR01782">
    <property type="entry name" value="MCEVIRFACTOR"/>
</dbReference>
<feature type="transmembrane region" description="Helical" evidence="2">
    <location>
        <begin position="12"/>
        <end position="34"/>
    </location>
</feature>
<dbReference type="Pfam" id="PF11887">
    <property type="entry name" value="Mce4_CUP1"/>
    <property type="match status" value="1"/>
</dbReference>
<name>A0A7I9XJQ0_9MYCO</name>
<evidence type="ECO:0000313" key="5">
    <source>
        <dbReference type="EMBL" id="GFG69948.1"/>
    </source>
</evidence>
<dbReference type="InterPro" id="IPR003399">
    <property type="entry name" value="Mce/MlaD"/>
</dbReference>
<gene>
    <name evidence="5" type="ORF">MSEN_16680</name>
</gene>
<organism evidence="5 6">
    <name type="scientific">Mycolicibacter senuensis</name>
    <dbReference type="NCBI Taxonomy" id="386913"/>
    <lineage>
        <taxon>Bacteria</taxon>
        <taxon>Bacillati</taxon>
        <taxon>Actinomycetota</taxon>
        <taxon>Actinomycetes</taxon>
        <taxon>Mycobacteriales</taxon>
        <taxon>Mycobacteriaceae</taxon>
        <taxon>Mycolicibacter</taxon>
    </lineage>
</organism>
<evidence type="ECO:0000259" key="3">
    <source>
        <dbReference type="Pfam" id="PF02470"/>
    </source>
</evidence>
<keyword evidence="2" id="KW-0472">Membrane</keyword>
<keyword evidence="2" id="KW-1133">Transmembrane helix</keyword>
<keyword evidence="2" id="KW-0812">Transmembrane</keyword>
<evidence type="ECO:0000256" key="2">
    <source>
        <dbReference type="SAM" id="Phobius"/>
    </source>
</evidence>
<proteinExistence type="predicted"/>
<feature type="domain" description="Mammalian cell entry C-terminal" evidence="4">
    <location>
        <begin position="125"/>
        <end position="294"/>
    </location>
</feature>
<dbReference type="InterPro" id="IPR052336">
    <property type="entry name" value="MlaD_Phospholipid_Transporter"/>
</dbReference>
<reference evidence="5 6" key="1">
    <citation type="journal article" date="2019" name="Emerg. Microbes Infect.">
        <title>Comprehensive subspecies identification of 175 nontuberculous mycobacteria species based on 7547 genomic profiles.</title>
        <authorList>
            <person name="Matsumoto Y."/>
            <person name="Kinjo T."/>
            <person name="Motooka D."/>
            <person name="Nabeya D."/>
            <person name="Jung N."/>
            <person name="Uechi K."/>
            <person name="Horii T."/>
            <person name="Iida T."/>
            <person name="Fujita J."/>
            <person name="Nakamura S."/>
        </authorList>
    </citation>
    <scope>NUCLEOTIDE SEQUENCE [LARGE SCALE GENOMIC DNA]</scope>
    <source>
        <strain evidence="5 6">JCM 16017</strain>
    </source>
</reference>
<evidence type="ECO:0000256" key="1">
    <source>
        <dbReference type="SAM" id="MobiDB-lite"/>
    </source>
</evidence>
<dbReference type="Proteomes" id="UP000465263">
    <property type="component" value="Unassembled WGS sequence"/>
</dbReference>
<protein>
    <submittedName>
        <fullName evidence="5">Mammalian cell entry protein</fullName>
    </submittedName>
</protein>
<accession>A0A7I9XJQ0</accession>
<dbReference type="InterPro" id="IPR005693">
    <property type="entry name" value="Mce"/>
</dbReference>
<sequence length="449" mass="47375">MHAEVRTFRERNLAAIGIVGSVLTAVVTLGAWYYDELPVISSGTSYSAYFAEAGGLTPGAEVQVAGMRVGSVNSVTLDGDRVLVKFKVADDVRLGDRTEAAVKTKSLLGTKMLGVTPRGDGRLSQTIPLERTTPAYQLPDALGDLTATISGLDTEQLSDSLRVLAQTFHDTPPDLKIATAGVARLSSVLNKRDAQLRELLSNARNVTGVLAERSDQIVRLVHDTNDLLGQLNSESAALDQISGNISRVSKQLSGFVEDNTQTLRPALEKLNGVLATVENRKAEVQEYLKRLSWYVIGLGESLSSGPFFKAYVANLVPGQFIQPYIDSAFSDLGLDPNVLLPSELTDPPTGQPGTPPLPVPYPRTGQGGPPRVYLPDAITGNPGDQPCALPGTGCYPYREPPPAPAPGGPPPGPPAQSPPGQQSTAEPAPRPVFVPAPGEVPASAPGEGR</sequence>
<dbReference type="Pfam" id="PF02470">
    <property type="entry name" value="MlaD"/>
    <property type="match status" value="1"/>
</dbReference>
<feature type="compositionally biased region" description="Pro residues" evidence="1">
    <location>
        <begin position="398"/>
        <end position="417"/>
    </location>
</feature>
<comment type="caution">
    <text evidence="5">The sequence shown here is derived from an EMBL/GenBank/DDBJ whole genome shotgun (WGS) entry which is preliminary data.</text>
</comment>
<dbReference type="InterPro" id="IPR024516">
    <property type="entry name" value="Mce_C"/>
</dbReference>
<dbReference type="NCBIfam" id="TIGR00996">
    <property type="entry name" value="Mtu_fam_mce"/>
    <property type="match status" value="1"/>
</dbReference>
<evidence type="ECO:0000313" key="6">
    <source>
        <dbReference type="Proteomes" id="UP000465263"/>
    </source>
</evidence>
<dbReference type="EMBL" id="BLKV01000001">
    <property type="protein sequence ID" value="GFG69948.1"/>
    <property type="molecule type" value="Genomic_DNA"/>
</dbReference>